<comment type="caution">
    <text evidence="1">The sequence shown here is derived from an EMBL/GenBank/DDBJ whole genome shotgun (WGS) entry which is preliminary data.</text>
</comment>
<accession>A0ABN8Q755</accession>
<evidence type="ECO:0000313" key="1">
    <source>
        <dbReference type="EMBL" id="CAH3158614.1"/>
    </source>
</evidence>
<sequence length="86" mass="9826">MSFHETPSPNSQEVVDITTTHYQGPDFTLTHYPRQGFGVNSGRILSIETVTTIRVQASNGEIFTIIRSENGVYSTNNRRTQVRRRR</sequence>
<evidence type="ECO:0000313" key="2">
    <source>
        <dbReference type="Proteomes" id="UP001159405"/>
    </source>
</evidence>
<proteinExistence type="predicted"/>
<keyword evidence="2" id="KW-1185">Reference proteome</keyword>
<protein>
    <submittedName>
        <fullName evidence="1">Uncharacterized protein</fullName>
    </submittedName>
</protein>
<name>A0ABN8Q755_9CNID</name>
<gene>
    <name evidence="1" type="ORF">PLOB_00003285</name>
</gene>
<reference evidence="1 2" key="1">
    <citation type="submission" date="2022-05" db="EMBL/GenBank/DDBJ databases">
        <authorList>
            <consortium name="Genoscope - CEA"/>
            <person name="William W."/>
        </authorList>
    </citation>
    <scope>NUCLEOTIDE SEQUENCE [LARGE SCALE GENOMIC DNA]</scope>
</reference>
<dbReference type="Proteomes" id="UP001159405">
    <property type="component" value="Unassembled WGS sequence"/>
</dbReference>
<dbReference type="EMBL" id="CALNXK010000111">
    <property type="protein sequence ID" value="CAH3158614.1"/>
    <property type="molecule type" value="Genomic_DNA"/>
</dbReference>
<organism evidence="1 2">
    <name type="scientific">Porites lobata</name>
    <dbReference type="NCBI Taxonomy" id="104759"/>
    <lineage>
        <taxon>Eukaryota</taxon>
        <taxon>Metazoa</taxon>
        <taxon>Cnidaria</taxon>
        <taxon>Anthozoa</taxon>
        <taxon>Hexacorallia</taxon>
        <taxon>Scleractinia</taxon>
        <taxon>Fungiina</taxon>
        <taxon>Poritidae</taxon>
        <taxon>Porites</taxon>
    </lineage>
</organism>